<keyword evidence="2" id="KW-0732">Signal</keyword>
<reference evidence="3 4" key="2">
    <citation type="submission" date="2019-01" db="EMBL/GenBank/DDBJ databases">
        <title>The decoding of complex shrimp genome reveals the adaptation for benthos swimmer, frequently molting mechanism and breeding impact on genome.</title>
        <authorList>
            <person name="Sun Y."/>
            <person name="Gao Y."/>
            <person name="Yu Y."/>
        </authorList>
    </citation>
    <scope>NUCLEOTIDE SEQUENCE [LARGE SCALE GENOMIC DNA]</scope>
    <source>
        <tissue evidence="3">Muscle</tissue>
    </source>
</reference>
<protein>
    <submittedName>
        <fullName evidence="3">Uncharacterized protein</fullName>
    </submittedName>
</protein>
<evidence type="ECO:0000313" key="3">
    <source>
        <dbReference type="EMBL" id="ROT66031.1"/>
    </source>
</evidence>
<evidence type="ECO:0000256" key="2">
    <source>
        <dbReference type="SAM" id="SignalP"/>
    </source>
</evidence>
<gene>
    <name evidence="3" type="ORF">C7M84_015984</name>
</gene>
<keyword evidence="4" id="KW-1185">Reference proteome</keyword>
<dbReference type="EMBL" id="QCYY01003000">
    <property type="protein sequence ID" value="ROT66031.1"/>
    <property type="molecule type" value="Genomic_DNA"/>
</dbReference>
<feature type="compositionally biased region" description="Basic and acidic residues" evidence="1">
    <location>
        <begin position="44"/>
        <end position="59"/>
    </location>
</feature>
<comment type="caution">
    <text evidence="3">The sequence shown here is derived from an EMBL/GenBank/DDBJ whole genome shotgun (WGS) entry which is preliminary data.</text>
</comment>
<name>A0A3R7PBL3_PENVA</name>
<feature type="region of interest" description="Disordered" evidence="1">
    <location>
        <begin position="78"/>
        <end position="116"/>
    </location>
</feature>
<evidence type="ECO:0000256" key="1">
    <source>
        <dbReference type="SAM" id="MobiDB-lite"/>
    </source>
</evidence>
<accession>A0A3R7PBL3</accession>
<feature type="chain" id="PRO_5018718002" evidence="2">
    <location>
        <begin position="18"/>
        <end position="133"/>
    </location>
</feature>
<dbReference type="Proteomes" id="UP000283509">
    <property type="component" value="Unassembled WGS sequence"/>
</dbReference>
<evidence type="ECO:0000313" key="4">
    <source>
        <dbReference type="Proteomes" id="UP000283509"/>
    </source>
</evidence>
<proteinExistence type="predicted"/>
<feature type="region of interest" description="Disordered" evidence="1">
    <location>
        <begin position="36"/>
        <end position="64"/>
    </location>
</feature>
<dbReference type="OrthoDB" id="6382835at2759"/>
<dbReference type="AlphaFoldDB" id="A0A3R7PBL3"/>
<reference evidence="3 4" key="1">
    <citation type="submission" date="2018-04" db="EMBL/GenBank/DDBJ databases">
        <authorList>
            <person name="Zhang X."/>
            <person name="Yuan J."/>
            <person name="Li F."/>
            <person name="Xiang J."/>
        </authorList>
    </citation>
    <scope>NUCLEOTIDE SEQUENCE [LARGE SCALE GENOMIC DNA]</scope>
    <source>
        <tissue evidence="3">Muscle</tissue>
    </source>
</reference>
<sequence length="133" mass="14913">MFARIAAVLALAAGAMAAPTANIPLFALARNPDYTPPPYQIPIRSHDPEPYEAPEDRPVQEIYTEPQRLQVPATYVAQQPYQTEQRYPDVRHRSSAPAYGPGSTDESPRSYQPAYTFRSLNIPPVRHSSPLYF</sequence>
<organism evidence="3 4">
    <name type="scientific">Penaeus vannamei</name>
    <name type="common">Whiteleg shrimp</name>
    <name type="synonym">Litopenaeus vannamei</name>
    <dbReference type="NCBI Taxonomy" id="6689"/>
    <lineage>
        <taxon>Eukaryota</taxon>
        <taxon>Metazoa</taxon>
        <taxon>Ecdysozoa</taxon>
        <taxon>Arthropoda</taxon>
        <taxon>Crustacea</taxon>
        <taxon>Multicrustacea</taxon>
        <taxon>Malacostraca</taxon>
        <taxon>Eumalacostraca</taxon>
        <taxon>Eucarida</taxon>
        <taxon>Decapoda</taxon>
        <taxon>Dendrobranchiata</taxon>
        <taxon>Penaeoidea</taxon>
        <taxon>Penaeidae</taxon>
        <taxon>Penaeus</taxon>
    </lineage>
</organism>
<feature type="signal peptide" evidence="2">
    <location>
        <begin position="1"/>
        <end position="17"/>
    </location>
</feature>